<evidence type="ECO:0000313" key="2">
    <source>
        <dbReference type="EMBL" id="KAF6015455.1"/>
    </source>
</evidence>
<evidence type="ECO:0000256" key="1">
    <source>
        <dbReference type="ARBA" id="ARBA00023054"/>
    </source>
</evidence>
<keyword evidence="1" id="KW-0175">Coiled coil</keyword>
<evidence type="ECO:0000313" key="3">
    <source>
        <dbReference type="Proteomes" id="UP000568158"/>
    </source>
</evidence>
<dbReference type="PANTHER" id="PTHR15157">
    <property type="entry name" value="UV RADIATION RESISTANCE-ASSOCIATED GENE PROTEIN"/>
    <property type="match status" value="1"/>
</dbReference>
<accession>A0A8H6BPB4</accession>
<dbReference type="GO" id="GO:0005768">
    <property type="term" value="C:endosome"/>
    <property type="evidence" value="ECO:0007669"/>
    <property type="project" value="TreeGrafter"/>
</dbReference>
<dbReference type="EMBL" id="JABCYN010000010">
    <property type="protein sequence ID" value="KAF6015455.1"/>
    <property type="molecule type" value="Genomic_DNA"/>
</dbReference>
<dbReference type="GO" id="GO:0035493">
    <property type="term" value="P:SNARE complex assembly"/>
    <property type="evidence" value="ECO:0007669"/>
    <property type="project" value="TreeGrafter"/>
</dbReference>
<proteinExistence type="predicted"/>
<reference evidence="2 3" key="1">
    <citation type="journal article" date="2020" name="Appl. Microbiol. Biotechnol.">
        <title>Targeted gene deletion in Brettanomyces bruxellensis with an expression-free CRISPR-Cas9 system.</title>
        <authorList>
            <person name="Varela C."/>
            <person name="Bartel C."/>
            <person name="Onetto C."/>
            <person name="Borneman A."/>
        </authorList>
    </citation>
    <scope>NUCLEOTIDE SEQUENCE [LARGE SCALE GENOMIC DNA]</scope>
    <source>
        <strain evidence="2 3">AWRI1613</strain>
    </source>
</reference>
<dbReference type="Proteomes" id="UP000568158">
    <property type="component" value="Unassembled WGS sequence"/>
</dbReference>
<dbReference type="PANTHER" id="PTHR15157:SF5">
    <property type="entry name" value="UV RADIATION RESISTANCE-ASSOCIATED GENE PROTEIN"/>
    <property type="match status" value="1"/>
</dbReference>
<dbReference type="AlphaFoldDB" id="A0A8H6BPB4"/>
<comment type="caution">
    <text evidence="2">The sequence shown here is derived from an EMBL/GenBank/DDBJ whole genome shotgun (WGS) entry which is preliminary data.</text>
</comment>
<name>A0A8H6BPB4_DEKBR</name>
<protein>
    <submittedName>
        <fullName evidence="2">Uncharacterized protein</fullName>
    </submittedName>
</protein>
<sequence>MSISSQFDCSRSSPNVEFMDNLTLLAPNVRRVRHIQTISILNITFASEKTKDTSLTSDTVCRRSMKLDKCHADGTVHGVLPSQKECDCERVLDNDQDILNQENPIKKQKILQELKDTTFFDTFYTLNKFMDIDSPFYISRIFHGGTNIQEDVSFDEINENSLSLNLFINYKAKVLYPSRLTTCTYDQIMKLNNLRTCVKDLVNIKKTICDQLHFTTRSANARPESRHVIFSSVDALESTLDNKQLYNVELSRRIECMRLSINQKKNLINNIFNPLLKYYPKPRIDSIENDLRDNLSGFDQIENDINIEKARIAKDIVYIFPIQRVSTPNGSSLKKNYELLGYRFPPSSTRHRLLSILMKLQRAQMLRLSALTGYISYIINLYAHYLRVTLRYPIRYLGSRSYIRDFVSPKATKNGIFPLFLTQNTTLALKFTYGLMLLTSDLEQLFNNEQLYKIDDLNLLFNLHTFLQGMTTYGTNFENRVDSVGKHNCKQFAFNIGTESQDPGERIAFSKRALNQTFVSQERESHIRKHLLGNINDV</sequence>
<dbReference type="GO" id="GO:0000149">
    <property type="term" value="F:SNARE binding"/>
    <property type="evidence" value="ECO:0007669"/>
    <property type="project" value="TreeGrafter"/>
</dbReference>
<organism evidence="2 3">
    <name type="scientific">Dekkera bruxellensis</name>
    <name type="common">Brettanomyces custersii</name>
    <dbReference type="NCBI Taxonomy" id="5007"/>
    <lineage>
        <taxon>Eukaryota</taxon>
        <taxon>Fungi</taxon>
        <taxon>Dikarya</taxon>
        <taxon>Ascomycota</taxon>
        <taxon>Saccharomycotina</taxon>
        <taxon>Pichiomycetes</taxon>
        <taxon>Pichiales</taxon>
        <taxon>Pichiaceae</taxon>
        <taxon>Brettanomyces</taxon>
    </lineage>
</organism>
<dbReference type="GO" id="GO:0000323">
    <property type="term" value="C:lytic vacuole"/>
    <property type="evidence" value="ECO:0007669"/>
    <property type="project" value="TreeGrafter"/>
</dbReference>
<gene>
    <name evidence="2" type="ORF">HII12_000999</name>
</gene>